<organism evidence="2 3">
    <name type="scientific">Flavobacterium sufflavum</name>
    <dbReference type="NCBI Taxonomy" id="1921138"/>
    <lineage>
        <taxon>Bacteria</taxon>
        <taxon>Pseudomonadati</taxon>
        <taxon>Bacteroidota</taxon>
        <taxon>Flavobacteriia</taxon>
        <taxon>Flavobacteriales</taxon>
        <taxon>Flavobacteriaceae</taxon>
        <taxon>Flavobacterium</taxon>
    </lineage>
</organism>
<reference evidence="2 3" key="1">
    <citation type="submission" date="2019-01" db="EMBL/GenBank/DDBJ databases">
        <authorList>
            <person name="Chen W.-M."/>
        </authorList>
    </citation>
    <scope>NUCLEOTIDE SEQUENCE [LARGE SCALE GENOMIC DNA]</scope>
    <source>
        <strain evidence="2 3">BBQ-12</strain>
    </source>
</reference>
<dbReference type="OrthoDB" id="1274006at2"/>
<dbReference type="AlphaFoldDB" id="A0A437KUD7"/>
<protein>
    <recommendedName>
        <fullName evidence="4">DUF4468 domain-containing protein</fullName>
    </recommendedName>
</protein>
<evidence type="ECO:0000256" key="1">
    <source>
        <dbReference type="SAM" id="SignalP"/>
    </source>
</evidence>
<gene>
    <name evidence="2" type="ORF">EOD40_10040</name>
</gene>
<keyword evidence="1" id="KW-0732">Signal</keyword>
<evidence type="ECO:0008006" key="4">
    <source>
        <dbReference type="Google" id="ProtNLM"/>
    </source>
</evidence>
<feature type="signal peptide" evidence="1">
    <location>
        <begin position="1"/>
        <end position="18"/>
    </location>
</feature>
<name>A0A437KUD7_9FLAO</name>
<keyword evidence="3" id="KW-1185">Reference proteome</keyword>
<dbReference type="Proteomes" id="UP000285211">
    <property type="component" value="Unassembled WGS sequence"/>
</dbReference>
<accession>A0A437KUD7</accession>
<evidence type="ECO:0000313" key="3">
    <source>
        <dbReference type="Proteomes" id="UP000285211"/>
    </source>
</evidence>
<sequence>MKKQFLFLLLLVSSFGFAQSLNDYKTVVVPLKFEFLKSENQYRLSTLSKFNLNKVGFDVYYSNQVVPNDINRCAVLNYDIVKDSGFLTTKLYITFKDCYGKIVYQSEVGVSREKEFQIAYTDALNKAFASIYELGYQYNGGTNVTVEEKPEKKEKPERVEKREVAEKVEKVETAVQSVPAIVIDPNELLFAQPLAGGNYQLIDSKPSVIMKIYKTSDANSFLAQKGSQQGVLIKKENQWFFEYYQNDKLVSEKINVKF</sequence>
<dbReference type="EMBL" id="SACJ01000005">
    <property type="protein sequence ID" value="RVT75784.1"/>
    <property type="molecule type" value="Genomic_DNA"/>
</dbReference>
<proteinExistence type="predicted"/>
<feature type="chain" id="PRO_5019284192" description="DUF4468 domain-containing protein" evidence="1">
    <location>
        <begin position="19"/>
        <end position="258"/>
    </location>
</feature>
<evidence type="ECO:0000313" key="2">
    <source>
        <dbReference type="EMBL" id="RVT75784.1"/>
    </source>
</evidence>
<dbReference type="RefSeq" id="WP_128195154.1">
    <property type="nucleotide sequence ID" value="NZ_SACJ01000005.1"/>
</dbReference>
<comment type="caution">
    <text evidence="2">The sequence shown here is derived from an EMBL/GenBank/DDBJ whole genome shotgun (WGS) entry which is preliminary data.</text>
</comment>